<dbReference type="Pfam" id="PF06293">
    <property type="entry name" value="Kdo"/>
    <property type="match status" value="1"/>
</dbReference>
<dbReference type="STRING" id="1810919.A0A3D8SBR4"/>
<dbReference type="OrthoDB" id="2687876at2759"/>
<dbReference type="PANTHER" id="PTHR37171">
    <property type="entry name" value="SERINE/THREONINE-PROTEIN KINASE YRZF-RELATED"/>
    <property type="match status" value="1"/>
</dbReference>
<dbReference type="Proteomes" id="UP000256690">
    <property type="component" value="Unassembled WGS sequence"/>
</dbReference>
<dbReference type="InterPro" id="IPR052396">
    <property type="entry name" value="Meiotic_Drive_Suppr_Kinase"/>
</dbReference>
<name>A0A3D8SBR4_9EURO</name>
<organism evidence="1 2">
    <name type="scientific">Aspergillus mulundensis</name>
    <dbReference type="NCBI Taxonomy" id="1810919"/>
    <lineage>
        <taxon>Eukaryota</taxon>
        <taxon>Fungi</taxon>
        <taxon>Dikarya</taxon>
        <taxon>Ascomycota</taxon>
        <taxon>Pezizomycotina</taxon>
        <taxon>Eurotiomycetes</taxon>
        <taxon>Eurotiomycetidae</taxon>
        <taxon>Eurotiales</taxon>
        <taxon>Aspergillaceae</taxon>
        <taxon>Aspergillus</taxon>
        <taxon>Aspergillus subgen. Nidulantes</taxon>
    </lineage>
</organism>
<dbReference type="Gene3D" id="1.10.510.10">
    <property type="entry name" value="Transferase(Phosphotransferase) domain 1"/>
    <property type="match status" value="1"/>
</dbReference>
<dbReference type="GeneID" id="38114498"/>
<keyword evidence="2" id="KW-1185">Reference proteome</keyword>
<evidence type="ECO:0008006" key="3">
    <source>
        <dbReference type="Google" id="ProtNLM"/>
    </source>
</evidence>
<accession>A0A3D8SBR4</accession>
<reference evidence="1 2" key="1">
    <citation type="journal article" date="2018" name="IMA Fungus">
        <title>IMA Genome-F 9: Draft genome sequence of Annulohypoxylon stygium, Aspergillus mulundensis, Berkeleyomyces basicola (syn. Thielaviopsis basicola), Ceratocystis smalleyi, two Cercospora beticola strains, Coleophoma cylindrospora, Fusarium fracticaudum, Phialophora cf. hyalina, and Morchella septimelata.</title>
        <authorList>
            <person name="Wingfield B.D."/>
            <person name="Bills G.F."/>
            <person name="Dong Y."/>
            <person name="Huang W."/>
            <person name="Nel W.J."/>
            <person name="Swalarsk-Parry B.S."/>
            <person name="Vaghefi N."/>
            <person name="Wilken P.M."/>
            <person name="An Z."/>
            <person name="de Beer Z.W."/>
            <person name="De Vos L."/>
            <person name="Chen L."/>
            <person name="Duong T.A."/>
            <person name="Gao Y."/>
            <person name="Hammerbacher A."/>
            <person name="Kikkert J.R."/>
            <person name="Li Y."/>
            <person name="Li H."/>
            <person name="Li K."/>
            <person name="Li Q."/>
            <person name="Liu X."/>
            <person name="Ma X."/>
            <person name="Naidoo K."/>
            <person name="Pethybridge S.J."/>
            <person name="Sun J."/>
            <person name="Steenkamp E.T."/>
            <person name="van der Nest M.A."/>
            <person name="van Wyk S."/>
            <person name="Wingfield M.J."/>
            <person name="Xiong C."/>
            <person name="Yue Q."/>
            <person name="Zhang X."/>
        </authorList>
    </citation>
    <scope>NUCLEOTIDE SEQUENCE [LARGE SCALE GENOMIC DNA]</scope>
    <source>
        <strain evidence="1 2">DSM 5745</strain>
    </source>
</reference>
<protein>
    <recommendedName>
        <fullName evidence="3">Alpha-galactosidase A</fullName>
    </recommendedName>
</protein>
<evidence type="ECO:0000313" key="1">
    <source>
        <dbReference type="EMBL" id="RDW83802.1"/>
    </source>
</evidence>
<dbReference type="InterPro" id="IPR011009">
    <property type="entry name" value="Kinase-like_dom_sf"/>
</dbReference>
<dbReference type="EMBL" id="PVWQ01000004">
    <property type="protein sequence ID" value="RDW83802.1"/>
    <property type="molecule type" value="Genomic_DNA"/>
</dbReference>
<comment type="caution">
    <text evidence="1">The sequence shown here is derived from an EMBL/GenBank/DDBJ whole genome shotgun (WGS) entry which is preliminary data.</text>
</comment>
<dbReference type="AlphaFoldDB" id="A0A3D8SBR4"/>
<sequence>MLSTKPNIELLQAEIDEDDQSFFRLRVGKTIKYLTIEPGLYSTEDMCFGPSLLSILPAFPPGDWNDGLIARNPETGQPFFARAMNTKLPSVMNTWHNVSIDYADIEVGEKLRTGVYEVTVASPLFETVVVAKFARFSWEIAYLDNETRAYQWIDGHDIAPRFLGHLTEDNGDDKRVIGFLMERVTGARHAGARPGDAAACQTALGRLHRLGIRHGDVNRFNFLVQGGRAVLIDFDTARKCDHADELRRESEMLEAALLDASGRGGGGILCRAGTGGAE</sequence>
<dbReference type="SUPFAM" id="SSF56112">
    <property type="entry name" value="Protein kinase-like (PK-like)"/>
    <property type="match status" value="1"/>
</dbReference>
<dbReference type="PANTHER" id="PTHR37171:SF1">
    <property type="entry name" value="SERINE_THREONINE-PROTEIN KINASE YRZF-RELATED"/>
    <property type="match status" value="1"/>
</dbReference>
<gene>
    <name evidence="1" type="ORF">DSM5745_04128</name>
</gene>
<evidence type="ECO:0000313" key="2">
    <source>
        <dbReference type="Proteomes" id="UP000256690"/>
    </source>
</evidence>
<dbReference type="RefSeq" id="XP_026605140.1">
    <property type="nucleotide sequence ID" value="XM_026746144.1"/>
</dbReference>
<proteinExistence type="predicted"/>